<organism evidence="1 2">
    <name type="scientific">Methylotuvimicrobium alcaliphilum (strain DSM 19304 / NCIMB 14124 / VKM B-2133 / 20Z)</name>
    <name type="common">Methylomicrobium alcaliphilum</name>
    <dbReference type="NCBI Taxonomy" id="1091494"/>
    <lineage>
        <taxon>Bacteria</taxon>
        <taxon>Pseudomonadati</taxon>
        <taxon>Pseudomonadota</taxon>
        <taxon>Gammaproteobacteria</taxon>
        <taxon>Methylococcales</taxon>
        <taxon>Methylococcaceae</taxon>
        <taxon>Methylotuvimicrobium</taxon>
    </lineage>
</organism>
<protein>
    <submittedName>
        <fullName evidence="1">Uncharacterized protein</fullName>
    </submittedName>
</protein>
<accession>G4T0F7</accession>
<evidence type="ECO:0000313" key="2">
    <source>
        <dbReference type="Proteomes" id="UP000008315"/>
    </source>
</evidence>
<gene>
    <name evidence="1" type="ordered locus">MEALZ_2883</name>
</gene>
<name>G4T0F7_META2</name>
<dbReference type="KEGG" id="mah:MEALZ_2883"/>
<evidence type="ECO:0000313" key="1">
    <source>
        <dbReference type="EMBL" id="CCE24549.1"/>
    </source>
</evidence>
<dbReference type="HOGENOM" id="CLU_1729227_0_0_6"/>
<proteinExistence type="predicted"/>
<dbReference type="STRING" id="1091494.MEALZ_2883"/>
<dbReference type="EMBL" id="FO082060">
    <property type="protein sequence ID" value="CCE24549.1"/>
    <property type="molecule type" value="Genomic_DNA"/>
</dbReference>
<keyword evidence="2" id="KW-1185">Reference proteome</keyword>
<dbReference type="Proteomes" id="UP000008315">
    <property type="component" value="Chromosome"/>
</dbReference>
<sequence length="151" mass="16463">MAVLDEEPGCCNYLAPRQFSFLRRALAVIKKYKCTYCAKSSDRGLNWRVAPPAWPLLRRVGRGGSRNPLFFSVSGASSMGIYTFRTSNFGSARGGAGVSDKGFASMELAKAYMDVFTQHLNSIAHWPWLIVLDNLGAGFTASFGGHPGAEF</sequence>
<dbReference type="AlphaFoldDB" id="G4T0F7"/>
<reference evidence="2" key="1">
    <citation type="journal article" date="2012" name="J. Bacteriol.">
        <title>Genome sequence of the haloalkaliphilic methanotrophic bacterium Methylomicrobium alcaliphilum 20Z.</title>
        <authorList>
            <person name="Vuilleumier S."/>
            <person name="Khmelenina V.N."/>
            <person name="Bringel F."/>
            <person name="Reshetnikov A.S."/>
            <person name="Lajus A."/>
            <person name="Mangenot S."/>
            <person name="Rouy Z."/>
            <person name="Op den Camp H.J."/>
            <person name="Jetten M.S."/>
            <person name="Dispirito A.A."/>
            <person name="Dunfield P."/>
            <person name="Klotz M.G."/>
            <person name="Semrau J.D."/>
            <person name="Stein L.Y."/>
            <person name="Barbe V."/>
            <person name="Medigue C."/>
            <person name="Trotsenko Y.A."/>
            <person name="Kalyuzhnaya M.G."/>
        </authorList>
    </citation>
    <scope>NUCLEOTIDE SEQUENCE [LARGE SCALE GENOMIC DNA]</scope>
    <source>
        <strain evidence="2">DSM 19304 / NCIMB 14124 / VKM B-2133 / 20Z</strain>
    </source>
</reference>
<dbReference type="PATRIC" id="fig|271065.3.peg.2960"/>